<feature type="domain" description="DUF3592" evidence="5">
    <location>
        <begin position="55"/>
        <end position="140"/>
    </location>
</feature>
<feature type="transmembrane region" description="Helical" evidence="4">
    <location>
        <begin position="12"/>
        <end position="37"/>
    </location>
</feature>
<keyword evidence="1" id="KW-0677">Repeat</keyword>
<dbReference type="Pfam" id="PF12158">
    <property type="entry name" value="DUF3592"/>
    <property type="match status" value="1"/>
</dbReference>
<feature type="repeat" description="ANK" evidence="3">
    <location>
        <begin position="614"/>
        <end position="646"/>
    </location>
</feature>
<keyword evidence="7" id="KW-1185">Reference proteome</keyword>
<reference evidence="6 7" key="1">
    <citation type="submission" date="2020-08" db="EMBL/GenBank/DDBJ databases">
        <title>Novel species isolated from subtropical streams in China.</title>
        <authorList>
            <person name="Lu H."/>
        </authorList>
    </citation>
    <scope>NUCLEOTIDE SEQUENCE [LARGE SCALE GENOMIC DNA]</scope>
    <source>
        <strain evidence="6 7">CY22W</strain>
    </source>
</reference>
<dbReference type="InterPro" id="IPR021994">
    <property type="entry name" value="DUF3592"/>
</dbReference>
<evidence type="ECO:0000256" key="1">
    <source>
        <dbReference type="ARBA" id="ARBA00022737"/>
    </source>
</evidence>
<dbReference type="Proteomes" id="UP000654304">
    <property type="component" value="Unassembled WGS sequence"/>
</dbReference>
<keyword evidence="4" id="KW-0472">Membrane</keyword>
<feature type="repeat" description="ANK" evidence="3">
    <location>
        <begin position="507"/>
        <end position="539"/>
    </location>
</feature>
<gene>
    <name evidence="6" type="ORF">H8K43_13850</name>
</gene>
<name>A0ABR7A7E0_9BURK</name>
<keyword evidence="4" id="KW-1133">Transmembrane helix</keyword>
<dbReference type="PANTHER" id="PTHR24171">
    <property type="entry name" value="ANKYRIN REPEAT DOMAIN-CONTAINING PROTEIN 39-RELATED"/>
    <property type="match status" value="1"/>
</dbReference>
<feature type="transmembrane region" description="Helical" evidence="4">
    <location>
        <begin position="214"/>
        <end position="234"/>
    </location>
</feature>
<sequence length="670" mass="73979">MIKTKKIGSKLGASLFALVFAVLFGVGGWAVGVYPMFKQLQGWWRAADLVAVQAHINKLELREHEDESTSWQVLAEFEYQYNGQTYRSTRINIGGDSSDNIGSYQRDIHAQLLAARNQDQRITLWLDPQEPAYAVYDRQIRYKRLLFLIPFATLFPLISLGAWWALWAIWFKPDKEVADVAAAGAGADAGSALTSGHTLSGKLEIQPDSSGAELGFFAIFWSLLTFPLSILAVTDGGSNMRFLVLLFPLIGVLLLWLSLRLAFLRWRVGETSLFMAQQPCTGIKDLCMRLCFKLPLGQRMQSAGTYYPVKAEVLCVLEDRRGEDTSSKTLWSQALNSIQILHGAQGMDLKISLPKDMPASGLLDDKDVEVIWKLQIKVLGADIEFVLPVQAGTGQGRKKTLSDLMAVQPDRSIYELPKATTQPDRSIYELPKARAPADKQTPKGLWAYVFLFCMVALSAYLMIDHGDDEVSATRAEARAVIPEEAETLAQLQARLRAGTDVNSRDSEGRSLLMQAADENNLDKVNYLLQQGAQADLATPLDADGNGGRSAVFAAINNDAADILQALADAGADMQKPANKVWTPMHYASYRGAMKSLRFLHERGLPVDDRFAGERGSTPLMVAAQYQQLSVIAFLLQAGADRKKKDLYGEDACGYARYFKQAMASKALECP</sequence>
<protein>
    <submittedName>
        <fullName evidence="6">Ankyrin repeat domain-containing protein</fullName>
    </submittedName>
</protein>
<feature type="transmembrane region" description="Helical" evidence="4">
    <location>
        <begin position="145"/>
        <end position="166"/>
    </location>
</feature>
<dbReference type="PROSITE" id="PS50297">
    <property type="entry name" value="ANK_REP_REGION"/>
    <property type="match status" value="2"/>
</dbReference>
<dbReference type="InterPro" id="IPR002110">
    <property type="entry name" value="Ankyrin_rpt"/>
</dbReference>
<keyword evidence="4" id="KW-0812">Transmembrane</keyword>
<dbReference type="Gene3D" id="1.25.40.20">
    <property type="entry name" value="Ankyrin repeat-containing domain"/>
    <property type="match status" value="1"/>
</dbReference>
<organism evidence="6 7">
    <name type="scientific">Undibacterium curvum</name>
    <dbReference type="NCBI Taxonomy" id="2762294"/>
    <lineage>
        <taxon>Bacteria</taxon>
        <taxon>Pseudomonadati</taxon>
        <taxon>Pseudomonadota</taxon>
        <taxon>Betaproteobacteria</taxon>
        <taxon>Burkholderiales</taxon>
        <taxon>Oxalobacteraceae</taxon>
        <taxon>Undibacterium</taxon>
    </lineage>
</organism>
<keyword evidence="2 3" id="KW-0040">ANK repeat</keyword>
<evidence type="ECO:0000313" key="6">
    <source>
        <dbReference type="EMBL" id="MBC3932766.1"/>
    </source>
</evidence>
<dbReference type="Pfam" id="PF12796">
    <property type="entry name" value="Ank_2"/>
    <property type="match status" value="2"/>
</dbReference>
<evidence type="ECO:0000313" key="7">
    <source>
        <dbReference type="Proteomes" id="UP000654304"/>
    </source>
</evidence>
<dbReference type="SUPFAM" id="SSF48403">
    <property type="entry name" value="Ankyrin repeat"/>
    <property type="match status" value="1"/>
</dbReference>
<dbReference type="PROSITE" id="PS50088">
    <property type="entry name" value="ANK_REPEAT"/>
    <property type="match status" value="2"/>
</dbReference>
<evidence type="ECO:0000256" key="2">
    <source>
        <dbReference type="ARBA" id="ARBA00023043"/>
    </source>
</evidence>
<accession>A0ABR7A7E0</accession>
<comment type="caution">
    <text evidence="6">The sequence shown here is derived from an EMBL/GenBank/DDBJ whole genome shotgun (WGS) entry which is preliminary data.</text>
</comment>
<evidence type="ECO:0000256" key="4">
    <source>
        <dbReference type="SAM" id="Phobius"/>
    </source>
</evidence>
<proteinExistence type="predicted"/>
<evidence type="ECO:0000256" key="3">
    <source>
        <dbReference type="PROSITE-ProRule" id="PRU00023"/>
    </source>
</evidence>
<feature type="transmembrane region" description="Helical" evidence="4">
    <location>
        <begin position="240"/>
        <end position="259"/>
    </location>
</feature>
<dbReference type="InterPro" id="IPR036770">
    <property type="entry name" value="Ankyrin_rpt-contain_sf"/>
</dbReference>
<dbReference type="EMBL" id="JACOGD010000007">
    <property type="protein sequence ID" value="MBC3932766.1"/>
    <property type="molecule type" value="Genomic_DNA"/>
</dbReference>
<dbReference type="RefSeq" id="WP_186904398.1">
    <property type="nucleotide sequence ID" value="NZ_JACOGD010000007.1"/>
</dbReference>
<evidence type="ECO:0000259" key="5">
    <source>
        <dbReference type="Pfam" id="PF12158"/>
    </source>
</evidence>
<dbReference type="SMART" id="SM00248">
    <property type="entry name" value="ANK"/>
    <property type="match status" value="4"/>
</dbReference>
<dbReference type="PANTHER" id="PTHR24171:SF9">
    <property type="entry name" value="ANKYRIN REPEAT DOMAIN-CONTAINING PROTEIN 39"/>
    <property type="match status" value="1"/>
</dbReference>